<dbReference type="PANTHER" id="PTHR42928:SF5">
    <property type="entry name" value="BLR1237 PROTEIN"/>
    <property type="match status" value="1"/>
</dbReference>
<dbReference type="PIRSF" id="PIRSF017082">
    <property type="entry name" value="YflP"/>
    <property type="match status" value="1"/>
</dbReference>
<evidence type="ECO:0000313" key="2">
    <source>
        <dbReference type="EMBL" id="MBP0494997.1"/>
    </source>
</evidence>
<accession>A0A940S9C3</accession>
<dbReference type="InterPro" id="IPR042100">
    <property type="entry name" value="Bug_dom1"/>
</dbReference>
<dbReference type="Pfam" id="PF03401">
    <property type="entry name" value="TctC"/>
    <property type="match status" value="1"/>
</dbReference>
<evidence type="ECO:0000313" key="3">
    <source>
        <dbReference type="Proteomes" id="UP000677537"/>
    </source>
</evidence>
<dbReference type="RefSeq" id="WP_209375795.1">
    <property type="nucleotide sequence ID" value="NZ_JAGIZA010000013.1"/>
</dbReference>
<dbReference type="EMBL" id="JAGIZA010000013">
    <property type="protein sequence ID" value="MBP0494997.1"/>
    <property type="molecule type" value="Genomic_DNA"/>
</dbReference>
<dbReference type="PANTHER" id="PTHR42928">
    <property type="entry name" value="TRICARBOXYLATE-BINDING PROTEIN"/>
    <property type="match status" value="1"/>
</dbReference>
<dbReference type="Proteomes" id="UP000677537">
    <property type="component" value="Unassembled WGS sequence"/>
</dbReference>
<organism evidence="2 3">
    <name type="scientific">Roseomonas indoligenes</name>
    <dbReference type="NCBI Taxonomy" id="2820811"/>
    <lineage>
        <taxon>Bacteria</taxon>
        <taxon>Pseudomonadati</taxon>
        <taxon>Pseudomonadota</taxon>
        <taxon>Alphaproteobacteria</taxon>
        <taxon>Acetobacterales</taxon>
        <taxon>Roseomonadaceae</taxon>
        <taxon>Roseomonas</taxon>
    </lineage>
</organism>
<proteinExistence type="inferred from homology"/>
<dbReference type="CDD" id="cd13578">
    <property type="entry name" value="PBP2_Bug27"/>
    <property type="match status" value="1"/>
</dbReference>
<protein>
    <submittedName>
        <fullName evidence="2">Tripartite tricarboxylate transporter substrate binding protein</fullName>
    </submittedName>
</protein>
<dbReference type="Gene3D" id="3.40.190.10">
    <property type="entry name" value="Periplasmic binding protein-like II"/>
    <property type="match status" value="1"/>
</dbReference>
<dbReference type="InterPro" id="IPR005064">
    <property type="entry name" value="BUG"/>
</dbReference>
<sequence length="319" mass="33483">MRRRHLLLSPFAALPAAAWGQAYPSKPIRIIVPVPPGGGTDIITRLVQPGLQERLGQPVLIENRPGGGSTIGTNLVAQAPADGHTLLMIDSAVAVNPFLYARLPFDTERDLQPVSLLATAPVILVAHPSFPPRTVKEVLDYAHAHPGAVNFASGGNGASTHLAGEMLRSVAKLDIVHVPYAGTAPGVTAVLGGQTQIMFAGISSTRQYVEGGQLRAIAITGNQRSPALPDVPTFAEAGLPEMNAETIWGLWAPAATPLAIGERLSREIAAVLALPDIRAKAAELGFVLAGTTPAEFSARFRRELDTWGPIVRQSGARAG</sequence>
<comment type="similarity">
    <text evidence="1">Belongs to the UPF0065 (bug) family.</text>
</comment>
<name>A0A940S9C3_9PROT</name>
<keyword evidence="3" id="KW-1185">Reference proteome</keyword>
<dbReference type="AlphaFoldDB" id="A0A940S9C3"/>
<dbReference type="Gene3D" id="3.40.190.150">
    <property type="entry name" value="Bordetella uptake gene, domain 1"/>
    <property type="match status" value="1"/>
</dbReference>
<dbReference type="SUPFAM" id="SSF53850">
    <property type="entry name" value="Periplasmic binding protein-like II"/>
    <property type="match status" value="1"/>
</dbReference>
<reference evidence="2" key="1">
    <citation type="submission" date="2021-03" db="EMBL/GenBank/DDBJ databases">
        <authorList>
            <person name="So Y."/>
        </authorList>
    </citation>
    <scope>NUCLEOTIDE SEQUENCE</scope>
    <source>
        <strain evidence="2">SG15</strain>
    </source>
</reference>
<gene>
    <name evidence="2" type="ORF">J5Y10_19600</name>
</gene>
<evidence type="ECO:0000256" key="1">
    <source>
        <dbReference type="ARBA" id="ARBA00006987"/>
    </source>
</evidence>
<comment type="caution">
    <text evidence="2">The sequence shown here is derived from an EMBL/GenBank/DDBJ whole genome shotgun (WGS) entry which is preliminary data.</text>
</comment>